<sequence>MHCKIDKSFNKNNNAKLGKNEIQKIYFYIKFTRKNIQNTDIQYFENLLTPKSLQLLKIILKI</sequence>
<comment type="caution">
    <text evidence="1">The sequence shown here is derived from an EMBL/GenBank/DDBJ whole genome shotgun (WGS) entry which is preliminary data.</text>
</comment>
<protein>
    <submittedName>
        <fullName evidence="1">Uncharacterized protein</fullName>
    </submittedName>
</protein>
<evidence type="ECO:0000313" key="2">
    <source>
        <dbReference type="Proteomes" id="UP001143545"/>
    </source>
</evidence>
<dbReference type="AlphaFoldDB" id="A0A9W6B831"/>
<name>A0A9W6B831_9FLAO</name>
<organism evidence="1 2">
    <name type="scientific">Neptunitalea chrysea</name>
    <dbReference type="NCBI Taxonomy" id="1647581"/>
    <lineage>
        <taxon>Bacteria</taxon>
        <taxon>Pseudomonadati</taxon>
        <taxon>Bacteroidota</taxon>
        <taxon>Flavobacteriia</taxon>
        <taxon>Flavobacteriales</taxon>
        <taxon>Flavobacteriaceae</taxon>
        <taxon>Neptunitalea</taxon>
    </lineage>
</organism>
<gene>
    <name evidence="1" type="ORF">NBRC110019_22120</name>
</gene>
<dbReference type="Proteomes" id="UP001143545">
    <property type="component" value="Unassembled WGS sequence"/>
</dbReference>
<reference evidence="1" key="1">
    <citation type="submission" date="2022-07" db="EMBL/GenBank/DDBJ databases">
        <title>Taxonomy of Novel Oxalotrophic and Methylotrophic Bacteria.</title>
        <authorList>
            <person name="Sahin N."/>
            <person name="Tani A."/>
        </authorList>
    </citation>
    <scope>NUCLEOTIDE SEQUENCE</scope>
    <source>
        <strain evidence="1">AM327</strain>
    </source>
</reference>
<accession>A0A9W6B831</accession>
<proteinExistence type="predicted"/>
<dbReference type="EMBL" id="BRVP01000015">
    <property type="protein sequence ID" value="GLB53172.1"/>
    <property type="molecule type" value="Genomic_DNA"/>
</dbReference>
<keyword evidence="2" id="KW-1185">Reference proteome</keyword>
<evidence type="ECO:0000313" key="1">
    <source>
        <dbReference type="EMBL" id="GLB53172.1"/>
    </source>
</evidence>